<feature type="region of interest" description="Disordered" evidence="2">
    <location>
        <begin position="1347"/>
        <end position="1526"/>
    </location>
</feature>
<feature type="compositionally biased region" description="Basic residues" evidence="2">
    <location>
        <begin position="1426"/>
        <end position="1442"/>
    </location>
</feature>
<dbReference type="GO" id="GO:0016740">
    <property type="term" value="F:transferase activity"/>
    <property type="evidence" value="ECO:0007669"/>
    <property type="project" value="UniProtKB-KW"/>
</dbReference>
<dbReference type="PROSITE" id="PS52053">
    <property type="entry name" value="NEL"/>
    <property type="match status" value="1"/>
</dbReference>
<name>A0ABP0SJ89_9DINO</name>
<feature type="compositionally biased region" description="Acidic residues" evidence="2">
    <location>
        <begin position="1381"/>
        <end position="1392"/>
    </location>
</feature>
<evidence type="ECO:0000256" key="1">
    <source>
        <dbReference type="SAM" id="Coils"/>
    </source>
</evidence>
<organism evidence="4 5">
    <name type="scientific">Durusdinium trenchii</name>
    <dbReference type="NCBI Taxonomy" id="1381693"/>
    <lineage>
        <taxon>Eukaryota</taxon>
        <taxon>Sar</taxon>
        <taxon>Alveolata</taxon>
        <taxon>Dinophyceae</taxon>
        <taxon>Suessiales</taxon>
        <taxon>Symbiodiniaceae</taxon>
        <taxon>Durusdinium</taxon>
    </lineage>
</organism>
<feature type="region of interest" description="Disordered" evidence="2">
    <location>
        <begin position="1235"/>
        <end position="1273"/>
    </location>
</feature>
<dbReference type="Gene3D" id="3.80.10.10">
    <property type="entry name" value="Ribonuclease Inhibitor"/>
    <property type="match status" value="1"/>
</dbReference>
<evidence type="ECO:0000313" key="5">
    <source>
        <dbReference type="Proteomes" id="UP001642464"/>
    </source>
</evidence>
<feature type="compositionally biased region" description="Acidic residues" evidence="2">
    <location>
        <begin position="1252"/>
        <end position="1269"/>
    </location>
</feature>
<evidence type="ECO:0000256" key="2">
    <source>
        <dbReference type="SAM" id="MobiDB-lite"/>
    </source>
</evidence>
<proteinExistence type="predicted"/>
<feature type="compositionally biased region" description="Basic and acidic residues" evidence="2">
    <location>
        <begin position="1063"/>
        <end position="1081"/>
    </location>
</feature>
<dbReference type="InterPro" id="IPR029487">
    <property type="entry name" value="NEL_dom"/>
</dbReference>
<gene>
    <name evidence="4" type="ORF">SCF082_LOCUS52142</name>
</gene>
<feature type="coiled-coil region" evidence="1">
    <location>
        <begin position="1286"/>
        <end position="1313"/>
    </location>
</feature>
<dbReference type="Gene3D" id="1.20.58.360">
    <property type="entry name" value="Shigella T3SS effector IpaH defines"/>
    <property type="match status" value="1"/>
</dbReference>
<keyword evidence="4" id="KW-0808">Transferase</keyword>
<feature type="compositionally biased region" description="Basic and acidic residues" evidence="2">
    <location>
        <begin position="1504"/>
        <end position="1513"/>
    </location>
</feature>
<feature type="compositionally biased region" description="Basic and acidic residues" evidence="2">
    <location>
        <begin position="1241"/>
        <end position="1251"/>
    </location>
</feature>
<dbReference type="Pfam" id="PF14496">
    <property type="entry name" value="NEL"/>
    <property type="match status" value="1"/>
</dbReference>
<keyword evidence="1" id="KW-0175">Coiled coil</keyword>
<sequence length="1558" mass="173177">MVHDLVNEMMEEEEWSCSCDQSLGSWCTRCITLGGYLTWLAATPAVGAATCPVWCPILTFVKEAEGHEFTLRYCRTSNRLDVETCLGLAWEEVEVDIDDCGCSRCPAANTCEEGLFACVALVMAVLFTPWLALACPVTPVALACGPAYEKCLKTRCFTTSLPCARSQAQRGRSAADNERKRQLTATSMWSRISSSKLRHELLQYLPEHVVTEEGEKLVFGGTRGNGVMTLHSTADLPALEVNQDCLLLGPVAPESRFRGRMAMVSIEGTLVVPQGLVAERDLFIVSKDGIGEFGMNVVVHGNLVVRERRNKLEELPDDLTVSNGWDLSGCKSLRSLPQGMAEVGGSLKLQGCSNLVELPVGLTNVSGTLDLTDCTSLRWLPPQLTVRGDLILKGCTSLSSLPSTLQVYGRLLDLRDCTALNGLPVEPFLHQRSAFLVVNMEGTSEGVRQAANEYRRWDLVENVSFLVGDLDQFVAEGQTREAGLQNLVDVHREFGVAPEDLQPYIDRAYLPGVLQFLTRLMQSQEFLEPALRPGLQKRVKEVLQTISDPAVCEEMVIRMIDSLDTCNDKPIFALGQMNVVAEIARARGDAAAVRALGRRIMRLNIVHEHVERLIKKFGGHSRTDDVCVYLRFEIALREPLDLPVSSSAMIYHSYVNVKEEHIAAARQEALGVSEEEFEAWLSGWDEWHRQLRFDAVIPFEELKESSQEAPAGEHLDLSGFPNGDPVYVLPSTSDLWSYHDFCTHWVATGKDFSNNALDAKDLATQVLRVPGDWEQAKKENLARRKSMARKHGASPKRWSLRSFGKGSEVPEEDQGGIAITVASFFTSFTTNREGTPVESVSETARRGVTESDQLAESALRCQWSVCLALWGHLAVPAPGDCTTCPDLAPEGRSQERQVLHCKSLAPRASSPQSVGGVSLQCGMSRALTQRASAAAFFLLQDDARSLARHTPLPRTSAAALPAPCAAAPGASSEPQQGLDEWLRQRGPRGLAEAQKVTGMSGREQAEHARRRVREQGQTARDRAKEARQAAGTRLPGRSLDEDEASALRQREGAREGAQAGHQHTVEHRLGSKRRDNKEGKREMEEICSTELKLTISTETLTQNVTIRTPLAIHETLPRTFIGHFFQFMCVPRVTRAAAEDKKREQDMKLISWIENANTGETGSKTTAVFKVPKSSTFYQRFVEEQGPLAIDRTIPDSVYALPPEKGLSCVTVLAMRRVERQIALEHAKNWSFFQDEEQDEEQVHDQGKAENQDQDQFDEEDDDEAEEDFFDLKNWPDLGGEKIPEDVKRKKRIEELKEQLEGARDQERYVRDLLNRVEFVVLELETDLEELTKLDVLIDKCRERRQTRVQETSEIASPLAKPKHSSTAAAETKVHGGEDSSLTDDDPEELDSTEPGAGPALSDIVLEEPKIGMIAEMDEKNVRKAVSPRKKKKKTTKKKRVQKTAIVIPSPTPSSATKNKKRKSATQGAKPASQVARKRNTKRPKSDGSPKAPSARHLKWQRSRSIDQHLERMKRGRAQAHADRGALKLAQEERFLSQEVHFGHNLRRNPRHAPSSTA</sequence>
<accession>A0ABP0SJ89</accession>
<dbReference type="Proteomes" id="UP001642464">
    <property type="component" value="Unassembled WGS sequence"/>
</dbReference>
<comment type="caution">
    <text evidence="4">The sequence shown here is derived from an EMBL/GenBank/DDBJ whole genome shotgun (WGS) entry which is preliminary data.</text>
</comment>
<evidence type="ECO:0000259" key="3">
    <source>
        <dbReference type="PROSITE" id="PS52053"/>
    </source>
</evidence>
<reference evidence="4 5" key="1">
    <citation type="submission" date="2024-02" db="EMBL/GenBank/DDBJ databases">
        <authorList>
            <person name="Chen Y."/>
            <person name="Shah S."/>
            <person name="Dougan E. K."/>
            <person name="Thang M."/>
            <person name="Chan C."/>
        </authorList>
    </citation>
    <scope>NUCLEOTIDE SEQUENCE [LARGE SCALE GENOMIC DNA]</scope>
</reference>
<evidence type="ECO:0000313" key="4">
    <source>
        <dbReference type="EMBL" id="CAK9112466.1"/>
    </source>
</evidence>
<dbReference type="EMBL" id="CAXAMM010043954">
    <property type="protein sequence ID" value="CAK9112466.1"/>
    <property type="molecule type" value="Genomic_DNA"/>
</dbReference>
<dbReference type="InterPro" id="IPR032675">
    <property type="entry name" value="LRR_dom_sf"/>
</dbReference>
<protein>
    <submittedName>
        <fullName evidence="4">E3 ubiquitin-protein ligase SspH1 (RING-type E3 ubiquitin transferase SspH1) (Salmonella secreted protein H1) (Secreted effector protein SspH1)</fullName>
    </submittedName>
</protein>
<keyword evidence="5" id="KW-1185">Reference proteome</keyword>
<feature type="region of interest" description="Disordered" evidence="2">
    <location>
        <begin position="1539"/>
        <end position="1558"/>
    </location>
</feature>
<feature type="region of interest" description="Disordered" evidence="2">
    <location>
        <begin position="991"/>
        <end position="1081"/>
    </location>
</feature>
<feature type="domain" description="NEL" evidence="3">
    <location>
        <begin position="475"/>
        <end position="769"/>
    </location>
</feature>